<proteinExistence type="predicted"/>
<evidence type="ECO:0000313" key="2">
    <source>
        <dbReference type="EMBL" id="KAL1614546.1"/>
    </source>
</evidence>
<protein>
    <submittedName>
        <fullName evidence="2">Uncharacterized protein</fullName>
    </submittedName>
</protein>
<gene>
    <name evidence="2" type="ORF">SLS56_012069</name>
</gene>
<organism evidence="2 3">
    <name type="scientific">Neofusicoccum ribis</name>
    <dbReference type="NCBI Taxonomy" id="45134"/>
    <lineage>
        <taxon>Eukaryota</taxon>
        <taxon>Fungi</taxon>
        <taxon>Dikarya</taxon>
        <taxon>Ascomycota</taxon>
        <taxon>Pezizomycotina</taxon>
        <taxon>Dothideomycetes</taxon>
        <taxon>Dothideomycetes incertae sedis</taxon>
        <taxon>Botryosphaeriales</taxon>
        <taxon>Botryosphaeriaceae</taxon>
        <taxon>Neofusicoccum</taxon>
    </lineage>
</organism>
<name>A0ABR3S9W2_9PEZI</name>
<sequence length="312" mass="34047">MRAVFTTIPYNVADIHLASLVPNIANPHQDAITLNRGLKKPEISKRSVRDFSAYLSNQSNASFRNQITKLFSLAHEDNHVDGLKLEAVSGYVYELKSPIALFAELCTSMDEAERVRLENTKRGGLSEYFVVGYFTFLDGAMQAWDKNRNANTASLDLPVSQAATAATGGAGAPLSNTLNISAQGGYATADTVLGALTTPGERIYAICYRRVTYKIFKKGDIDAASLKPGNSWVMINQKRGVHAENKAAVVISLELGDLDLYEDHLEVEYEGSENGTTEYLCYGVNAIRDDSGDDSKGNSKGDLEETENLEND</sequence>
<feature type="region of interest" description="Disordered" evidence="1">
    <location>
        <begin position="289"/>
        <end position="312"/>
    </location>
</feature>
<reference evidence="2 3" key="1">
    <citation type="submission" date="2024-02" db="EMBL/GenBank/DDBJ databases">
        <title>De novo assembly and annotation of 12 fungi associated with fruit tree decline syndrome in Ontario, Canada.</title>
        <authorList>
            <person name="Sulman M."/>
            <person name="Ellouze W."/>
            <person name="Ilyukhin E."/>
        </authorList>
    </citation>
    <scope>NUCLEOTIDE SEQUENCE [LARGE SCALE GENOMIC DNA]</scope>
    <source>
        <strain evidence="2 3">M1-105</strain>
    </source>
</reference>
<accession>A0ABR3S9W2</accession>
<evidence type="ECO:0000313" key="3">
    <source>
        <dbReference type="Proteomes" id="UP001521116"/>
    </source>
</evidence>
<feature type="compositionally biased region" description="Basic and acidic residues" evidence="1">
    <location>
        <begin position="289"/>
        <end position="303"/>
    </location>
</feature>
<keyword evidence="3" id="KW-1185">Reference proteome</keyword>
<dbReference type="EMBL" id="JAJVDC020000379">
    <property type="protein sequence ID" value="KAL1614546.1"/>
    <property type="molecule type" value="Genomic_DNA"/>
</dbReference>
<comment type="caution">
    <text evidence="2">The sequence shown here is derived from an EMBL/GenBank/DDBJ whole genome shotgun (WGS) entry which is preliminary data.</text>
</comment>
<evidence type="ECO:0000256" key="1">
    <source>
        <dbReference type="SAM" id="MobiDB-lite"/>
    </source>
</evidence>
<dbReference type="Proteomes" id="UP001521116">
    <property type="component" value="Unassembled WGS sequence"/>
</dbReference>